<sequence length="84" mass="8901">MWFEEKLPIDIWKKAMALVKSCDVLFSVGTSGIVMPAADIPAIALASGATVIHVNIADVSLGNPNELMLIGRAADMLPHLLSSL</sequence>
<dbReference type="PROSITE" id="PS50305">
    <property type="entry name" value="SIRTUIN"/>
    <property type="match status" value="1"/>
</dbReference>
<name>A0A917PPC4_9PSED</name>
<dbReference type="AlphaFoldDB" id="A0A917PPC4"/>
<reference evidence="4" key="1">
    <citation type="journal article" date="2014" name="Int. J. Syst. Evol. Microbiol.">
        <title>Complete genome sequence of Corynebacterium casei LMG S-19264T (=DSM 44701T), isolated from a smear-ripened cheese.</title>
        <authorList>
            <consortium name="US DOE Joint Genome Institute (JGI-PGF)"/>
            <person name="Walter F."/>
            <person name="Albersmeier A."/>
            <person name="Kalinowski J."/>
            <person name="Ruckert C."/>
        </authorList>
    </citation>
    <scope>NUCLEOTIDE SEQUENCE</scope>
    <source>
        <strain evidence="4">JCM 30078</strain>
    </source>
</reference>
<dbReference type="InterPro" id="IPR026590">
    <property type="entry name" value="Ssirtuin_cat_dom"/>
</dbReference>
<comment type="caution">
    <text evidence="4">The sequence shown here is derived from an EMBL/GenBank/DDBJ whole genome shotgun (WGS) entry which is preliminary data.</text>
</comment>
<dbReference type="InterPro" id="IPR029035">
    <property type="entry name" value="DHS-like_NAD/FAD-binding_dom"/>
</dbReference>
<organism evidence="4 5">
    <name type="scientific">Pseudomonas matsuisoli</name>
    <dbReference type="NCBI Taxonomy" id="1515666"/>
    <lineage>
        <taxon>Bacteria</taxon>
        <taxon>Pseudomonadati</taxon>
        <taxon>Pseudomonadota</taxon>
        <taxon>Gammaproteobacteria</taxon>
        <taxon>Pseudomonadales</taxon>
        <taxon>Pseudomonadaceae</taxon>
        <taxon>Pseudomonas</taxon>
    </lineage>
</organism>
<reference evidence="4" key="2">
    <citation type="submission" date="2020-09" db="EMBL/GenBank/DDBJ databases">
        <authorList>
            <person name="Sun Q."/>
            <person name="Ohkuma M."/>
        </authorList>
    </citation>
    <scope>NUCLEOTIDE SEQUENCE</scope>
    <source>
        <strain evidence="4">JCM 30078</strain>
    </source>
</reference>
<keyword evidence="5" id="KW-1185">Reference proteome</keyword>
<keyword evidence="1" id="KW-0520">NAD</keyword>
<accession>A0A917PPC4</accession>
<evidence type="ECO:0000256" key="1">
    <source>
        <dbReference type="ARBA" id="ARBA00023027"/>
    </source>
</evidence>
<evidence type="ECO:0000313" key="4">
    <source>
        <dbReference type="EMBL" id="GGJ86867.1"/>
    </source>
</evidence>
<dbReference type="Gene3D" id="3.40.50.1220">
    <property type="entry name" value="TPP-binding domain"/>
    <property type="match status" value="1"/>
</dbReference>
<comment type="caution">
    <text evidence="2">Lacks conserved residue(s) required for the propagation of feature annotation.</text>
</comment>
<proteinExistence type="predicted"/>
<dbReference type="EMBL" id="BMPO01000002">
    <property type="protein sequence ID" value="GGJ86867.1"/>
    <property type="molecule type" value="Genomic_DNA"/>
</dbReference>
<evidence type="ECO:0000313" key="5">
    <source>
        <dbReference type="Proteomes" id="UP000635983"/>
    </source>
</evidence>
<dbReference type="Proteomes" id="UP000635983">
    <property type="component" value="Unassembled WGS sequence"/>
</dbReference>
<gene>
    <name evidence="4" type="ORF">GCM10009304_11110</name>
</gene>
<dbReference type="SUPFAM" id="SSF52467">
    <property type="entry name" value="DHS-like NAD/FAD-binding domain"/>
    <property type="match status" value="1"/>
</dbReference>
<protein>
    <recommendedName>
        <fullName evidence="3">Deacetylase sirtuin-type domain-containing protein</fullName>
    </recommendedName>
</protein>
<evidence type="ECO:0000259" key="3">
    <source>
        <dbReference type="PROSITE" id="PS50305"/>
    </source>
</evidence>
<feature type="domain" description="Deacetylase sirtuin-type" evidence="3">
    <location>
        <begin position="1"/>
        <end position="84"/>
    </location>
</feature>
<evidence type="ECO:0000256" key="2">
    <source>
        <dbReference type="PROSITE-ProRule" id="PRU00236"/>
    </source>
</evidence>